<evidence type="ECO:0000256" key="8">
    <source>
        <dbReference type="ARBA" id="ARBA00022927"/>
    </source>
</evidence>
<dbReference type="InterPro" id="IPR046792">
    <property type="entry name" value="Peptidase_C54_cat"/>
</dbReference>
<reference evidence="13 14" key="1">
    <citation type="submission" date="2011-08" db="EMBL/GenBank/DDBJ databases">
        <title>The Genome Sequence of Plasmodium vivax Mauritania I.</title>
        <authorList>
            <consortium name="The Broad Institute Genome Sequencing Platform"/>
            <consortium name="The Broad Institute Genome Sequencing Center for Infectious Disease"/>
            <person name="Neafsey D."/>
            <person name="Carlton J."/>
            <person name="Barnwell J."/>
            <person name="Collins W."/>
            <person name="Escalante A."/>
            <person name="Mullikin J."/>
            <person name="Saul A."/>
            <person name="Guigo R."/>
            <person name="Camara F."/>
            <person name="Young S.K."/>
            <person name="Zeng Q."/>
            <person name="Gargeya S."/>
            <person name="Fitzgerald M."/>
            <person name="Haas B."/>
            <person name="Abouelleil A."/>
            <person name="Alvarado L."/>
            <person name="Arachchi H.M."/>
            <person name="Berlin A."/>
            <person name="Brown A."/>
            <person name="Chapman S.B."/>
            <person name="Chen Z."/>
            <person name="Dunbar C."/>
            <person name="Freedman E."/>
            <person name="Gearin G."/>
            <person name="Gellesch M."/>
            <person name="Goldberg J."/>
            <person name="Griggs A."/>
            <person name="Gujja S."/>
            <person name="Heiman D."/>
            <person name="Howarth C."/>
            <person name="Larson L."/>
            <person name="Lui A."/>
            <person name="MacDonald P.J.P."/>
            <person name="Montmayeur A."/>
            <person name="Murphy C."/>
            <person name="Neiman D."/>
            <person name="Pearson M."/>
            <person name="Priest M."/>
            <person name="Roberts A."/>
            <person name="Saif S."/>
            <person name="Shea T."/>
            <person name="Shenoy N."/>
            <person name="Sisk P."/>
            <person name="Stolte C."/>
            <person name="Sykes S."/>
            <person name="Wortman J."/>
            <person name="Nusbaum C."/>
            <person name="Birren B."/>
        </authorList>
    </citation>
    <scope>NUCLEOTIDE SEQUENCE [LARGE SCALE GENOMIC DNA]</scope>
    <source>
        <strain evidence="13 14">Mauritania I</strain>
    </source>
</reference>
<dbReference type="GO" id="GO:0016485">
    <property type="term" value="P:protein processing"/>
    <property type="evidence" value="ECO:0007669"/>
    <property type="project" value="TreeGrafter"/>
</dbReference>
<name>A0A0J9T5F2_PLAVI</name>
<dbReference type="PANTHER" id="PTHR22624">
    <property type="entry name" value="CYSTEINE PROTEASE ATG4"/>
    <property type="match status" value="1"/>
</dbReference>
<feature type="region of interest" description="Disordered" evidence="11">
    <location>
        <begin position="1"/>
        <end position="76"/>
    </location>
</feature>
<comment type="similarity">
    <text evidence="2">Belongs to the peptidase C54 family.</text>
</comment>
<dbReference type="EMBL" id="KQ235104">
    <property type="protein sequence ID" value="KMZ90685.1"/>
    <property type="molecule type" value="Genomic_DNA"/>
</dbReference>
<dbReference type="GO" id="GO:0035973">
    <property type="term" value="P:aggrephagy"/>
    <property type="evidence" value="ECO:0007669"/>
    <property type="project" value="TreeGrafter"/>
</dbReference>
<dbReference type="GO" id="GO:0034727">
    <property type="term" value="P:piecemeal microautophagy of the nucleus"/>
    <property type="evidence" value="ECO:0007669"/>
    <property type="project" value="TreeGrafter"/>
</dbReference>
<organism evidence="13 14">
    <name type="scientific">Plasmodium vivax Mauritania I</name>
    <dbReference type="NCBI Taxonomy" id="1035515"/>
    <lineage>
        <taxon>Eukaryota</taxon>
        <taxon>Sar</taxon>
        <taxon>Alveolata</taxon>
        <taxon>Apicomplexa</taxon>
        <taxon>Aconoidasida</taxon>
        <taxon>Haemosporida</taxon>
        <taxon>Plasmodiidae</taxon>
        <taxon>Plasmodium</taxon>
        <taxon>Plasmodium (Plasmodium)</taxon>
    </lineage>
</organism>
<feature type="compositionally biased region" description="Polar residues" evidence="11">
    <location>
        <begin position="199"/>
        <end position="220"/>
    </location>
</feature>
<evidence type="ECO:0000256" key="10">
    <source>
        <dbReference type="ARBA" id="ARBA00029362"/>
    </source>
</evidence>
<keyword evidence="4" id="KW-0963">Cytoplasm</keyword>
<keyword evidence="3" id="KW-0813">Transport</keyword>
<dbReference type="AlphaFoldDB" id="A0A0J9T5F2"/>
<evidence type="ECO:0000256" key="9">
    <source>
        <dbReference type="ARBA" id="ARBA00023006"/>
    </source>
</evidence>
<dbReference type="OrthoDB" id="2960936at2759"/>
<sequence>MERKGSSPQRGENGIPENSPRRRGSHGRHGSPSEVPLNEGGANSNSDEASTLLKKRKTQRKCKSNAASAKKKDAEAAHAHQSASKYKLVNYFKNIKYNLSLRRYFKMLVTVSIFNYLPLNLRNLSNTAYMCGKRFNLKDEESFKLFLILCKSKVLFTYRSNFRLKVSDRNCFSGGSFSSGSFCGGSSSSRSSAEMAPSHRNNGALTSSTNSGGAHSNNVSEAAERTKDREKGGQDQRGKKKKTNRRKRRKRKRKYYKERVINFTDLPEHFLKKICFDGMEYFYMNFDSASKSIRGSHFKRDNYKYTNGNPFGEKNDLCATVSEDENSRDNTSLESTNDSNRTVLYVENSGSNSDVNRTNGGRVSGDSLNCDEEADDHSDRGIPTMNDTLLVVRQPEGKPPMTYKHLPNGSPDEESKMVAKNETAVRRHRVSNKMDAKGEGKKLKIFHLEGESIPLLHTQVSKNRHAKFAKRKRDRYSKGDDTISIYMSDTGWGCMIRVVQMVLANILIKYKVSKKYAFFHNMSDYAFYRNYLKKSSNEQQVGGAEGPISKGEGNVNAPNVSYPVEKVATRNGCYGQVKEADYFLTDGKSDAPYCCDNNSTMSTSSNFPPTEKSQFCESKTVEGVNDGEATTAGVCTSLCGSVGRDIAPPREQNVYRYFKNYEMFLSTDSADEVTDDAAQHVQAATSQPPRMSAVQHVNVNNSLAYSVLLQFRDMESAKYSIQNIIYETMKYKKVSQKNMQHFVHEWLGPTSSALVISNLINRKKVRFVKKRKNKIPINCGSCLTRGDHFLCKSEPFRGRDNSPSGRVTNKKEYFFVKRKNRHAFFSVAFDTGVMYNNQVLKFFQIKKKILVIIWVCLKLGIDSFNIGKYKQSVLSCFGLKQFQCISSGNAHTSAHYFYAANENGLFYLDPHMKCQRAFTDLNENYDSEFFTQKIKFLPWEYLNSSLSMIFVVDRNEREMKCKEDYLNLTQNLKLIDPSIFEVYDEEPQYTFRSELNYDTDDSGLVLF</sequence>
<evidence type="ECO:0000256" key="1">
    <source>
        <dbReference type="ARBA" id="ARBA00004496"/>
    </source>
</evidence>
<evidence type="ECO:0000256" key="6">
    <source>
        <dbReference type="ARBA" id="ARBA00022801"/>
    </source>
</evidence>
<dbReference type="GO" id="GO:0015031">
    <property type="term" value="P:protein transport"/>
    <property type="evidence" value="ECO:0007669"/>
    <property type="project" value="UniProtKB-KW"/>
</dbReference>
<evidence type="ECO:0000256" key="5">
    <source>
        <dbReference type="ARBA" id="ARBA00022670"/>
    </source>
</evidence>
<dbReference type="InterPro" id="IPR005078">
    <property type="entry name" value="Peptidase_C54"/>
</dbReference>
<evidence type="ECO:0000256" key="7">
    <source>
        <dbReference type="ARBA" id="ARBA00022807"/>
    </source>
</evidence>
<comment type="subcellular location">
    <subcellularLocation>
        <location evidence="1">Cytoplasm</location>
    </subcellularLocation>
</comment>
<dbReference type="PANTHER" id="PTHR22624:SF49">
    <property type="entry name" value="CYSTEINE PROTEASE"/>
    <property type="match status" value="1"/>
</dbReference>
<dbReference type="GO" id="GO:0019786">
    <property type="term" value="F:protein-phosphatidylethanolamide deconjugating activity"/>
    <property type="evidence" value="ECO:0007669"/>
    <property type="project" value="InterPro"/>
</dbReference>
<keyword evidence="7" id="KW-0788">Thiol protease</keyword>
<feature type="compositionally biased region" description="Polar residues" evidence="11">
    <location>
        <begin position="1"/>
        <end position="10"/>
    </location>
</feature>
<dbReference type="InterPro" id="IPR038765">
    <property type="entry name" value="Papain-like_cys_pep_sf"/>
</dbReference>
<keyword evidence="6" id="KW-0378">Hydrolase</keyword>
<dbReference type="SUPFAM" id="SSF54001">
    <property type="entry name" value="Cysteine proteinases"/>
    <property type="match status" value="1"/>
</dbReference>
<feature type="compositionally biased region" description="Basic and acidic residues" evidence="11">
    <location>
        <begin position="222"/>
        <end position="237"/>
    </location>
</feature>
<accession>A0A0J9T5F2</accession>
<evidence type="ECO:0000256" key="4">
    <source>
        <dbReference type="ARBA" id="ARBA00022490"/>
    </source>
</evidence>
<evidence type="ECO:0000256" key="11">
    <source>
        <dbReference type="SAM" id="MobiDB-lite"/>
    </source>
</evidence>
<feature type="region of interest" description="Disordered" evidence="11">
    <location>
        <begin position="192"/>
        <end position="254"/>
    </location>
</feature>
<feature type="region of interest" description="Disordered" evidence="11">
    <location>
        <begin position="397"/>
        <end position="416"/>
    </location>
</feature>
<evidence type="ECO:0000259" key="12">
    <source>
        <dbReference type="Pfam" id="PF03416"/>
    </source>
</evidence>
<proteinExistence type="inferred from homology"/>
<evidence type="ECO:0000313" key="13">
    <source>
        <dbReference type="EMBL" id="KMZ90685.1"/>
    </source>
</evidence>
<gene>
    <name evidence="13" type="ORF">PVMG_02854</name>
</gene>
<feature type="domain" description="Peptidase C54 catalytic" evidence="12">
    <location>
        <begin position="485"/>
        <end position="520"/>
    </location>
</feature>
<keyword evidence="8" id="KW-0653">Protein transport</keyword>
<dbReference type="Proteomes" id="UP000053776">
    <property type="component" value="Unassembled WGS sequence"/>
</dbReference>
<dbReference type="GO" id="GO:0004197">
    <property type="term" value="F:cysteine-type endopeptidase activity"/>
    <property type="evidence" value="ECO:0007669"/>
    <property type="project" value="TreeGrafter"/>
</dbReference>
<feature type="compositionally biased region" description="Basic residues" evidence="11">
    <location>
        <begin position="238"/>
        <end position="254"/>
    </location>
</feature>
<keyword evidence="5" id="KW-0645">Protease</keyword>
<dbReference type="Pfam" id="PF03416">
    <property type="entry name" value="Peptidase_C54"/>
    <property type="match status" value="2"/>
</dbReference>
<keyword evidence="9" id="KW-0072">Autophagy</keyword>
<feature type="compositionally biased region" description="Basic residues" evidence="11">
    <location>
        <begin position="53"/>
        <end position="63"/>
    </location>
</feature>
<comment type="catalytic activity">
    <reaction evidence="10">
        <text>[protein]-C-terminal L-amino acid-glycyl-phosphatidylethanolamide + H2O = [protein]-C-terminal L-amino acid-glycine + a 1,2-diacyl-sn-glycero-3-phosphoethanolamine</text>
        <dbReference type="Rhea" id="RHEA:67548"/>
        <dbReference type="Rhea" id="RHEA-COMP:17323"/>
        <dbReference type="Rhea" id="RHEA-COMP:17324"/>
        <dbReference type="ChEBI" id="CHEBI:15377"/>
        <dbReference type="ChEBI" id="CHEBI:64612"/>
        <dbReference type="ChEBI" id="CHEBI:172940"/>
        <dbReference type="ChEBI" id="CHEBI:172941"/>
    </reaction>
    <physiologicalReaction direction="left-to-right" evidence="10">
        <dbReference type="Rhea" id="RHEA:67549"/>
    </physiologicalReaction>
</comment>
<feature type="domain" description="Peptidase C54 catalytic" evidence="12">
    <location>
        <begin position="700"/>
        <end position="955"/>
    </location>
</feature>
<dbReference type="GO" id="GO:0000045">
    <property type="term" value="P:autophagosome assembly"/>
    <property type="evidence" value="ECO:0007669"/>
    <property type="project" value="TreeGrafter"/>
</dbReference>
<evidence type="ECO:0000313" key="14">
    <source>
        <dbReference type="Proteomes" id="UP000053776"/>
    </source>
</evidence>
<evidence type="ECO:0000256" key="2">
    <source>
        <dbReference type="ARBA" id="ARBA00010958"/>
    </source>
</evidence>
<evidence type="ECO:0000256" key="3">
    <source>
        <dbReference type="ARBA" id="ARBA00022448"/>
    </source>
</evidence>
<protein>
    <recommendedName>
        <fullName evidence="12">Peptidase C54 catalytic domain-containing protein</fullName>
    </recommendedName>
</protein>
<dbReference type="GO" id="GO:0000423">
    <property type="term" value="P:mitophagy"/>
    <property type="evidence" value="ECO:0007669"/>
    <property type="project" value="TreeGrafter"/>
</dbReference>
<dbReference type="GO" id="GO:0005737">
    <property type="term" value="C:cytoplasm"/>
    <property type="evidence" value="ECO:0007669"/>
    <property type="project" value="UniProtKB-SubCell"/>
</dbReference>